<evidence type="ECO:0000313" key="2">
    <source>
        <dbReference type="EMBL" id="QOI90501.1"/>
    </source>
</evidence>
<protein>
    <submittedName>
        <fullName evidence="2">Uncharacterized protein</fullName>
    </submittedName>
</protein>
<reference evidence="2" key="1">
    <citation type="submission" date="2020-06" db="EMBL/GenBank/DDBJ databases">
        <title>Lateral gene transfer of anion-conducting channel rhodopsins between green algae and giant viruses.</title>
        <authorList>
            <person name="Rozenberg A."/>
            <person name="Oppermann J."/>
            <person name="Wietek J."/>
            <person name="Fernandez Lahore R.G."/>
            <person name="Sandaa R.-A."/>
            <person name="Bratbak G."/>
            <person name="Hegemann P."/>
            <person name="Beja O."/>
        </authorList>
    </citation>
    <scope>NUCLEOTIDE SEQUENCE</scope>
    <source>
        <strain evidence="2">01B</strain>
    </source>
</reference>
<feature type="compositionally biased region" description="Basic and acidic residues" evidence="1">
    <location>
        <begin position="84"/>
        <end position="93"/>
    </location>
</feature>
<name>A0A7M3UP40_POV01</name>
<sequence length="93" mass="11052">MGKKNICVRWFCYQDPYKTQCSKMVMKNNKLVQCKRIGKHYIKFKNAYHCDKHHNVQEEELEKRVSFREGGKSRSSLEKAYSIDSRDSSNNDV</sequence>
<accession>A0A7M3UP40</accession>
<organism evidence="2">
    <name type="scientific">Pyramimonas orientalis virus</name>
    <name type="common">PoV01</name>
    <dbReference type="NCBI Taxonomy" id="455367"/>
    <lineage>
        <taxon>Viruses</taxon>
        <taxon>Varidnaviria</taxon>
        <taxon>Bamfordvirae</taxon>
        <taxon>Nucleocytoviricota</taxon>
        <taxon>Megaviricetes</taxon>
        <taxon>Imitervirales</taxon>
        <taxon>Allomimiviridae</taxon>
        <taxon>Heliosvirus</taxon>
        <taxon>Heliosvirus raunefjordenense</taxon>
    </lineage>
</organism>
<feature type="region of interest" description="Disordered" evidence="1">
    <location>
        <begin position="61"/>
        <end position="93"/>
    </location>
</feature>
<proteinExistence type="predicted"/>
<evidence type="ECO:0000256" key="1">
    <source>
        <dbReference type="SAM" id="MobiDB-lite"/>
    </source>
</evidence>
<feature type="compositionally biased region" description="Basic and acidic residues" evidence="1">
    <location>
        <begin position="61"/>
        <end position="77"/>
    </location>
</feature>
<organismHost>
    <name type="scientific">Pyramimonas plurioculata</name>
    <dbReference type="NCBI Taxonomy" id="36893"/>
</organismHost>
<gene>
    <name evidence="2" type="ORF">HWQ62_00366</name>
</gene>
<dbReference type="EMBL" id="MT663538">
    <property type="protein sequence ID" value="QOI90501.1"/>
    <property type="molecule type" value="Genomic_DNA"/>
</dbReference>